<feature type="compositionally biased region" description="Basic and acidic residues" evidence="1">
    <location>
        <begin position="72"/>
        <end position="82"/>
    </location>
</feature>
<accession>A0A9N7YSU8</accession>
<reference evidence="2" key="1">
    <citation type="submission" date="2020-03" db="EMBL/GenBank/DDBJ databases">
        <authorList>
            <person name="Weist P."/>
        </authorList>
    </citation>
    <scope>NUCLEOTIDE SEQUENCE</scope>
</reference>
<name>A0A9N7YSU8_PLEPL</name>
<dbReference type="AlphaFoldDB" id="A0A9N7YSU8"/>
<evidence type="ECO:0000313" key="2">
    <source>
        <dbReference type="EMBL" id="CAB1438506.1"/>
    </source>
</evidence>
<sequence>MINALNPDLLCPDDVSQNFTVNSPTRSNSVFVQRELFNFDHKQIKKLNWCRTRFLLETVCSQLLDSDLEGHETHLDTTRPHTETLTGRESGDKMEKKPFRRRPTFTCHLHPLDGNSCQSHGCIVVIGWGPVWVGPGHRGSTPSSRLLQTQTFSSISFLSFFYDVHGASCTPGGATSCDLVAGGVIVSHGGTEISKDLDQSRQPVTPPRSLQSV</sequence>
<evidence type="ECO:0000256" key="1">
    <source>
        <dbReference type="SAM" id="MobiDB-lite"/>
    </source>
</evidence>
<dbReference type="EMBL" id="CADEAL010002170">
    <property type="protein sequence ID" value="CAB1438506.1"/>
    <property type="molecule type" value="Genomic_DNA"/>
</dbReference>
<comment type="caution">
    <text evidence="2">The sequence shown here is derived from an EMBL/GenBank/DDBJ whole genome shotgun (WGS) entry which is preliminary data.</text>
</comment>
<protein>
    <submittedName>
        <fullName evidence="2">Uncharacterized protein</fullName>
    </submittedName>
</protein>
<dbReference type="Proteomes" id="UP001153269">
    <property type="component" value="Unassembled WGS sequence"/>
</dbReference>
<organism evidence="2 3">
    <name type="scientific">Pleuronectes platessa</name>
    <name type="common">European plaice</name>
    <dbReference type="NCBI Taxonomy" id="8262"/>
    <lineage>
        <taxon>Eukaryota</taxon>
        <taxon>Metazoa</taxon>
        <taxon>Chordata</taxon>
        <taxon>Craniata</taxon>
        <taxon>Vertebrata</taxon>
        <taxon>Euteleostomi</taxon>
        <taxon>Actinopterygii</taxon>
        <taxon>Neopterygii</taxon>
        <taxon>Teleostei</taxon>
        <taxon>Neoteleostei</taxon>
        <taxon>Acanthomorphata</taxon>
        <taxon>Carangaria</taxon>
        <taxon>Pleuronectiformes</taxon>
        <taxon>Pleuronectoidei</taxon>
        <taxon>Pleuronectidae</taxon>
        <taxon>Pleuronectes</taxon>
    </lineage>
</organism>
<evidence type="ECO:0000313" key="3">
    <source>
        <dbReference type="Proteomes" id="UP001153269"/>
    </source>
</evidence>
<keyword evidence="3" id="KW-1185">Reference proteome</keyword>
<proteinExistence type="predicted"/>
<gene>
    <name evidence="2" type="ORF">PLEPLA_LOCUS26421</name>
</gene>
<feature type="region of interest" description="Disordered" evidence="1">
    <location>
        <begin position="72"/>
        <end position="97"/>
    </location>
</feature>